<dbReference type="Proteomes" id="UP000059113">
    <property type="component" value="Chromosome"/>
</dbReference>
<keyword evidence="2" id="KW-1185">Reference proteome</keyword>
<evidence type="ECO:0000313" key="1">
    <source>
        <dbReference type="EMBL" id="AKQ42774.2"/>
    </source>
</evidence>
<dbReference type="KEGG" id="ery:CP97_13105"/>
<dbReference type="AlphaFoldDB" id="A0A0H4VIL3"/>
<sequence length="42" mass="4512">MTKFTPAPLVVCRLLRGKRSLTKGILVVKLLGGETSPLAFKA</sequence>
<organism evidence="1 2">
    <name type="scientific">Aurantiacibacter atlanticus</name>
    <dbReference type="NCBI Taxonomy" id="1648404"/>
    <lineage>
        <taxon>Bacteria</taxon>
        <taxon>Pseudomonadati</taxon>
        <taxon>Pseudomonadota</taxon>
        <taxon>Alphaproteobacteria</taxon>
        <taxon>Sphingomonadales</taxon>
        <taxon>Erythrobacteraceae</taxon>
        <taxon>Aurantiacibacter</taxon>
    </lineage>
</organism>
<name>A0A0H4VIL3_9SPHN</name>
<dbReference type="EMBL" id="CP011310">
    <property type="protein sequence ID" value="AKQ42774.2"/>
    <property type="molecule type" value="Genomic_DNA"/>
</dbReference>
<proteinExistence type="predicted"/>
<gene>
    <name evidence="1" type="ORF">CP97_13105</name>
</gene>
<reference evidence="1 2" key="1">
    <citation type="journal article" date="2015" name="Int. J. Syst. Evol. Microbiol.">
        <title>Erythrobacter atlanticus sp. nov., a bacterium from ocean sediment able to degrade polycyclic aromatic hydrocarbons.</title>
        <authorList>
            <person name="Zhuang L."/>
            <person name="Liu Y."/>
            <person name="Wang L."/>
            <person name="Wang W."/>
            <person name="Shao Z."/>
        </authorList>
    </citation>
    <scope>NUCLEOTIDE SEQUENCE [LARGE SCALE GENOMIC DNA]</scope>
    <source>
        <strain evidence="2">s21-N3</strain>
    </source>
</reference>
<protein>
    <submittedName>
        <fullName evidence="1">Uncharacterized protein</fullName>
    </submittedName>
</protein>
<reference evidence="2" key="2">
    <citation type="submission" date="2015-04" db="EMBL/GenBank/DDBJ databases">
        <title>The complete genome sequence of Erythrobacter sp. s21-N3.</title>
        <authorList>
            <person name="Zhuang L."/>
            <person name="Liu Y."/>
            <person name="Shao Z."/>
        </authorList>
    </citation>
    <scope>NUCLEOTIDE SEQUENCE [LARGE SCALE GENOMIC DNA]</scope>
    <source>
        <strain evidence="2">s21-N3</strain>
    </source>
</reference>
<accession>A0A0H4VIL3</accession>
<evidence type="ECO:0000313" key="2">
    <source>
        <dbReference type="Proteomes" id="UP000059113"/>
    </source>
</evidence>